<organism evidence="12 13">
    <name type="scientific">Cylindrotheca closterium</name>
    <dbReference type="NCBI Taxonomy" id="2856"/>
    <lineage>
        <taxon>Eukaryota</taxon>
        <taxon>Sar</taxon>
        <taxon>Stramenopiles</taxon>
        <taxon>Ochrophyta</taxon>
        <taxon>Bacillariophyta</taxon>
        <taxon>Bacillariophyceae</taxon>
        <taxon>Bacillariophycidae</taxon>
        <taxon>Bacillariales</taxon>
        <taxon>Bacillariaceae</taxon>
        <taxon>Cylindrotheca</taxon>
    </lineage>
</organism>
<evidence type="ECO:0000256" key="2">
    <source>
        <dbReference type="ARBA" id="ARBA00005420"/>
    </source>
</evidence>
<evidence type="ECO:0000313" key="13">
    <source>
        <dbReference type="Proteomes" id="UP001295423"/>
    </source>
</evidence>
<gene>
    <name evidence="12" type="ORF">CYCCA115_LOCUS5942</name>
</gene>
<keyword evidence="7 11" id="KW-1133">Transmembrane helix</keyword>
<proteinExistence type="inferred from homology"/>
<keyword evidence="8" id="KW-0443">Lipid metabolism</keyword>
<comment type="similarity">
    <text evidence="2 11">Belongs to the diacylglycerol acyltransferase family.</text>
</comment>
<feature type="transmembrane region" description="Helical" evidence="11">
    <location>
        <begin position="80"/>
        <end position="104"/>
    </location>
</feature>
<sequence>MGKDKEDEAIFMDLCSFSVDGYRALANGTAEHRAKGTKPLSTVSSKDTLKVTEMSFLEEAACVFLMAFGVPNGVFTFPPIVYIVGRFVVGDVKLTAAIAVALLLPLAIMPQKYIPETLQSWLAIQVVKYFSYRMVVETVPEPKGRPRIMVAPPHGVFPYGNILAMLAYPSLCGDTFRGLAASNALRPPVFKQILRSIGVVDASRSVARKTLEGGESLGISTGGVAEVFETNDDDECILLRVRIGLIKLAIRTGSDLVPCYLFGNTKLLSCWAGEGIPKGREILEYISRKVGFALILIFGRFGLPVPRRIPVMGIMGKPIPTHHMKCEEPTPEQIKEVQDKLIDEMQGIFDRYKGLYGWEEKKLIIK</sequence>
<feature type="transmembrane region" description="Helical" evidence="11">
    <location>
        <begin position="56"/>
        <end position="74"/>
    </location>
</feature>
<dbReference type="Proteomes" id="UP001295423">
    <property type="component" value="Unassembled WGS sequence"/>
</dbReference>
<keyword evidence="10" id="KW-0012">Acyltransferase</keyword>
<comment type="subcellular location">
    <subcellularLocation>
        <location evidence="1 11">Endoplasmic reticulum membrane</location>
        <topology evidence="1 11">Multi-pass membrane protein</topology>
    </subcellularLocation>
</comment>
<reference evidence="12" key="1">
    <citation type="submission" date="2023-08" db="EMBL/GenBank/DDBJ databases">
        <authorList>
            <person name="Audoor S."/>
            <person name="Bilcke G."/>
        </authorList>
    </citation>
    <scope>NUCLEOTIDE SEQUENCE</scope>
</reference>
<dbReference type="EMBL" id="CAKOGP040000668">
    <property type="protein sequence ID" value="CAJ1938036.1"/>
    <property type="molecule type" value="Genomic_DNA"/>
</dbReference>
<dbReference type="PANTHER" id="PTHR12317:SF63">
    <property type="entry name" value="DIACYLGLYCEROL O-ACYLTRANSFERASE 2"/>
    <property type="match status" value="1"/>
</dbReference>
<evidence type="ECO:0000256" key="4">
    <source>
        <dbReference type="ARBA" id="ARBA00022679"/>
    </source>
</evidence>
<dbReference type="PANTHER" id="PTHR12317">
    <property type="entry name" value="DIACYLGLYCEROL O-ACYLTRANSFERASE"/>
    <property type="match status" value="1"/>
</dbReference>
<dbReference type="AlphaFoldDB" id="A0AAD2FKM6"/>
<keyword evidence="5 11" id="KW-0812">Transmembrane</keyword>
<dbReference type="GO" id="GO:0019432">
    <property type="term" value="P:triglyceride biosynthetic process"/>
    <property type="evidence" value="ECO:0007669"/>
    <property type="project" value="TreeGrafter"/>
</dbReference>
<accession>A0AAD2FKM6</accession>
<dbReference type="EC" id="2.3.1.-" evidence="11"/>
<evidence type="ECO:0000256" key="9">
    <source>
        <dbReference type="ARBA" id="ARBA00023136"/>
    </source>
</evidence>
<keyword evidence="13" id="KW-1185">Reference proteome</keyword>
<evidence type="ECO:0000256" key="8">
    <source>
        <dbReference type="ARBA" id="ARBA00023098"/>
    </source>
</evidence>
<protein>
    <recommendedName>
        <fullName evidence="11">Acyltransferase</fullName>
        <ecNumber evidence="11">2.3.1.-</ecNumber>
    </recommendedName>
</protein>
<dbReference type="GO" id="GO:0005789">
    <property type="term" value="C:endoplasmic reticulum membrane"/>
    <property type="evidence" value="ECO:0007669"/>
    <property type="project" value="UniProtKB-SubCell"/>
</dbReference>
<evidence type="ECO:0000313" key="12">
    <source>
        <dbReference type="EMBL" id="CAJ1938036.1"/>
    </source>
</evidence>
<comment type="caution">
    <text evidence="12">The sequence shown here is derived from an EMBL/GenBank/DDBJ whole genome shotgun (WGS) entry which is preliminary data.</text>
</comment>
<dbReference type="Pfam" id="PF03982">
    <property type="entry name" value="DAGAT"/>
    <property type="match status" value="1"/>
</dbReference>
<keyword evidence="4 11" id="KW-0808">Transferase</keyword>
<dbReference type="CDD" id="cd07987">
    <property type="entry name" value="LPLAT_MGAT-like"/>
    <property type="match status" value="1"/>
</dbReference>
<keyword evidence="9 11" id="KW-0472">Membrane</keyword>
<evidence type="ECO:0000256" key="1">
    <source>
        <dbReference type="ARBA" id="ARBA00004477"/>
    </source>
</evidence>
<evidence type="ECO:0000256" key="6">
    <source>
        <dbReference type="ARBA" id="ARBA00022824"/>
    </source>
</evidence>
<keyword evidence="3" id="KW-0444">Lipid biosynthesis</keyword>
<dbReference type="GO" id="GO:0004144">
    <property type="term" value="F:diacylglycerol O-acyltransferase activity"/>
    <property type="evidence" value="ECO:0007669"/>
    <property type="project" value="TreeGrafter"/>
</dbReference>
<dbReference type="InterPro" id="IPR007130">
    <property type="entry name" value="DAGAT"/>
</dbReference>
<evidence type="ECO:0000256" key="3">
    <source>
        <dbReference type="ARBA" id="ARBA00022516"/>
    </source>
</evidence>
<keyword evidence="6 11" id="KW-0256">Endoplasmic reticulum</keyword>
<evidence type="ECO:0000256" key="11">
    <source>
        <dbReference type="RuleBase" id="RU367023"/>
    </source>
</evidence>
<name>A0AAD2FKM6_9STRA</name>
<evidence type="ECO:0000256" key="7">
    <source>
        <dbReference type="ARBA" id="ARBA00022989"/>
    </source>
</evidence>
<evidence type="ECO:0000256" key="10">
    <source>
        <dbReference type="ARBA" id="ARBA00023315"/>
    </source>
</evidence>
<evidence type="ECO:0000256" key="5">
    <source>
        <dbReference type="ARBA" id="ARBA00022692"/>
    </source>
</evidence>